<keyword evidence="3" id="KW-0732">Signal</keyword>
<evidence type="ECO:0000256" key="5">
    <source>
        <dbReference type="ARBA" id="ARBA00023237"/>
    </source>
</evidence>
<comment type="subcellular location">
    <subcellularLocation>
        <location evidence="1">Cell outer membrane</location>
    </subcellularLocation>
</comment>
<comment type="caution">
    <text evidence="8">The sequence shown here is derived from an EMBL/GenBank/DDBJ whole genome shotgun (WGS) entry which is preliminary data.</text>
</comment>
<organism evidence="8 9">
    <name type="scientific">Chryseolinea lacunae</name>
    <dbReference type="NCBI Taxonomy" id="2801331"/>
    <lineage>
        <taxon>Bacteria</taxon>
        <taxon>Pseudomonadati</taxon>
        <taxon>Bacteroidota</taxon>
        <taxon>Cytophagia</taxon>
        <taxon>Cytophagales</taxon>
        <taxon>Fulvivirgaceae</taxon>
        <taxon>Chryseolinea</taxon>
    </lineage>
</organism>
<sequence length="456" mass="51613">MKTNPYLRAFLVVLTVLLAFACSEDYLDKKPDKSLVVPQTLEDFQALLDNADRVMNITPAIGMIASDDAFTTDNGWKGLLTATERNTYIWAKDTYNGEPCNDWNIPYQQVFYANVVLEGLEKIAVTPASEAQWKSLKGSALFFRAHALHQLTDHFTLPYTEKDAATTLGIPIRLSPNVNAPARQATLAQTYAQILEDLTLSLDFLPVHSPYKTRPTLPAAYALLARIHLTMAHYKEAEDYASKALALNSVLLDYNTLNPNDFRPIPRMNDEILFHSQQILYSYAVFSNIYADTTLYASYNDKDLRKTMFFRLRSPNRYSFKGSYTGSSPFFGGIANDEVYLIRAESRVRQGNSDGARKDLNALLEKRWVAGMFIPITETNPGSLLGIILEERQKELAFRTSRWSDLRRLGKDSKFAVTLSRVINGVTYTLPPNDLRYAFPLPNQEIQNSDVEQNPR</sequence>
<feature type="domain" description="RagB/SusD" evidence="6">
    <location>
        <begin position="338"/>
        <end position="455"/>
    </location>
</feature>
<reference evidence="8 9" key="1">
    <citation type="submission" date="2021-01" db="EMBL/GenBank/DDBJ databases">
        <title>Chryseolinea sp. Jin1 Genome sequencing and assembly.</title>
        <authorList>
            <person name="Kim I."/>
        </authorList>
    </citation>
    <scope>NUCLEOTIDE SEQUENCE [LARGE SCALE GENOMIC DNA]</scope>
    <source>
        <strain evidence="8 9">Jin1</strain>
    </source>
</reference>
<evidence type="ECO:0000256" key="3">
    <source>
        <dbReference type="ARBA" id="ARBA00022729"/>
    </source>
</evidence>
<dbReference type="RefSeq" id="WP_202014806.1">
    <property type="nucleotide sequence ID" value="NZ_JAERRB010000013.1"/>
</dbReference>
<evidence type="ECO:0000259" key="6">
    <source>
        <dbReference type="Pfam" id="PF07980"/>
    </source>
</evidence>
<evidence type="ECO:0000256" key="2">
    <source>
        <dbReference type="ARBA" id="ARBA00006275"/>
    </source>
</evidence>
<name>A0ABS1L008_9BACT</name>
<dbReference type="PROSITE" id="PS51257">
    <property type="entry name" value="PROKAR_LIPOPROTEIN"/>
    <property type="match status" value="1"/>
</dbReference>
<evidence type="ECO:0000256" key="4">
    <source>
        <dbReference type="ARBA" id="ARBA00023136"/>
    </source>
</evidence>
<gene>
    <name evidence="8" type="ORF">JI741_26680</name>
</gene>
<evidence type="ECO:0000313" key="9">
    <source>
        <dbReference type="Proteomes" id="UP000613030"/>
    </source>
</evidence>
<dbReference type="EMBL" id="JAERRB010000013">
    <property type="protein sequence ID" value="MBL0744848.1"/>
    <property type="molecule type" value="Genomic_DNA"/>
</dbReference>
<dbReference type="Pfam" id="PF07980">
    <property type="entry name" value="SusD_RagB"/>
    <property type="match status" value="1"/>
</dbReference>
<keyword evidence="5" id="KW-0998">Cell outer membrane</keyword>
<evidence type="ECO:0000256" key="1">
    <source>
        <dbReference type="ARBA" id="ARBA00004442"/>
    </source>
</evidence>
<dbReference type="InterPro" id="IPR011990">
    <property type="entry name" value="TPR-like_helical_dom_sf"/>
</dbReference>
<dbReference type="InterPro" id="IPR012944">
    <property type="entry name" value="SusD_RagB_dom"/>
</dbReference>
<dbReference type="Gene3D" id="1.25.40.390">
    <property type="match status" value="1"/>
</dbReference>
<dbReference type="Proteomes" id="UP000613030">
    <property type="component" value="Unassembled WGS sequence"/>
</dbReference>
<dbReference type="SUPFAM" id="SSF48452">
    <property type="entry name" value="TPR-like"/>
    <property type="match status" value="1"/>
</dbReference>
<keyword evidence="9" id="KW-1185">Reference proteome</keyword>
<dbReference type="InterPro" id="IPR033985">
    <property type="entry name" value="SusD-like_N"/>
</dbReference>
<feature type="domain" description="SusD-like N-terminal" evidence="7">
    <location>
        <begin position="25"/>
        <end position="229"/>
    </location>
</feature>
<dbReference type="Pfam" id="PF14322">
    <property type="entry name" value="SusD-like_3"/>
    <property type="match status" value="1"/>
</dbReference>
<evidence type="ECO:0000313" key="8">
    <source>
        <dbReference type="EMBL" id="MBL0744848.1"/>
    </source>
</evidence>
<protein>
    <submittedName>
        <fullName evidence="8">RagB/SusD family nutrient uptake outer membrane protein</fullName>
    </submittedName>
</protein>
<keyword evidence="4" id="KW-0472">Membrane</keyword>
<evidence type="ECO:0000259" key="7">
    <source>
        <dbReference type="Pfam" id="PF14322"/>
    </source>
</evidence>
<comment type="similarity">
    <text evidence="2">Belongs to the SusD family.</text>
</comment>
<proteinExistence type="inferred from homology"/>
<accession>A0ABS1L008</accession>